<dbReference type="RefSeq" id="WP_188855291.1">
    <property type="nucleotide sequence ID" value="NZ_BMJJ01000020.1"/>
</dbReference>
<feature type="compositionally biased region" description="Basic and acidic residues" evidence="1">
    <location>
        <begin position="61"/>
        <end position="70"/>
    </location>
</feature>
<evidence type="ECO:0000313" key="2">
    <source>
        <dbReference type="EMBL" id="GGD42340.1"/>
    </source>
</evidence>
<feature type="region of interest" description="Disordered" evidence="1">
    <location>
        <begin position="430"/>
        <end position="454"/>
    </location>
</feature>
<protein>
    <submittedName>
        <fullName evidence="2">Uncharacterized protein</fullName>
    </submittedName>
</protein>
<evidence type="ECO:0000256" key="1">
    <source>
        <dbReference type="SAM" id="MobiDB-lite"/>
    </source>
</evidence>
<name>A0A916YEJ8_9HYPH</name>
<accession>A0A916YEJ8</accession>
<dbReference type="Proteomes" id="UP000613160">
    <property type="component" value="Unassembled WGS sequence"/>
</dbReference>
<reference evidence="2" key="2">
    <citation type="submission" date="2020-09" db="EMBL/GenBank/DDBJ databases">
        <authorList>
            <person name="Sun Q."/>
            <person name="Zhou Y."/>
        </authorList>
    </citation>
    <scope>NUCLEOTIDE SEQUENCE</scope>
    <source>
        <strain evidence="2">CGMCC 1.15493</strain>
    </source>
</reference>
<feature type="region of interest" description="Disordered" evidence="1">
    <location>
        <begin position="1"/>
        <end position="70"/>
    </location>
</feature>
<evidence type="ECO:0000313" key="3">
    <source>
        <dbReference type="Proteomes" id="UP000613160"/>
    </source>
</evidence>
<reference evidence="2" key="1">
    <citation type="journal article" date="2014" name="Int. J. Syst. Evol. Microbiol.">
        <title>Complete genome sequence of Corynebacterium casei LMG S-19264T (=DSM 44701T), isolated from a smear-ripened cheese.</title>
        <authorList>
            <consortium name="US DOE Joint Genome Institute (JGI-PGF)"/>
            <person name="Walter F."/>
            <person name="Albersmeier A."/>
            <person name="Kalinowski J."/>
            <person name="Ruckert C."/>
        </authorList>
    </citation>
    <scope>NUCLEOTIDE SEQUENCE</scope>
    <source>
        <strain evidence="2">CGMCC 1.15493</strain>
    </source>
</reference>
<gene>
    <name evidence="2" type="ORF">GCM10011335_51300</name>
</gene>
<keyword evidence="3" id="KW-1185">Reference proteome</keyword>
<organism evidence="2 3">
    <name type="scientific">Aureimonas glaciei</name>
    <dbReference type="NCBI Taxonomy" id="1776957"/>
    <lineage>
        <taxon>Bacteria</taxon>
        <taxon>Pseudomonadati</taxon>
        <taxon>Pseudomonadota</taxon>
        <taxon>Alphaproteobacteria</taxon>
        <taxon>Hyphomicrobiales</taxon>
        <taxon>Aurantimonadaceae</taxon>
        <taxon>Aureimonas</taxon>
    </lineage>
</organism>
<sequence>MSEDMTPPEPNDADITPQEAALALPDVPDAGAVPAEKKERRANPKVTKGPTATKAARGRKAPVEKKEKTLRPEKRRIFDKSMLPPETRERVEQRFQRLDVLGRKTTENMLDMGEEFHGLALDVEDPKDWEDLVKANADYEVKTARNWKAVFAKMGHRRAEIIAHKVTPTVLIKLLPANEETIDAVISSFAEGKRLKVFEVKALVDASKEPGEAGADGSARQGGAKGMRLFGLAKLARQQKSVIEGLKAIRQTFAAALEAKKLEKGKLAGELVPIARLAHRELTEILCDIDPKSLVGGVAMRHVKVEDPTWAKLLGMLYTMAAPDGWPDKVLLKSWMTDKVTPLLAFAIDGAAVPSKNEVEVAEGEPVEGGIEEEVVVAQEPQAIAAASDAPGGGSEPEDAKAVTVASANSSAPSAMARLRKLRADRSNVVSFLPETQDQTSRAGREVTGPNGAS</sequence>
<dbReference type="EMBL" id="BMJJ01000020">
    <property type="protein sequence ID" value="GGD42340.1"/>
    <property type="molecule type" value="Genomic_DNA"/>
</dbReference>
<feature type="compositionally biased region" description="Polar residues" evidence="1">
    <location>
        <begin position="430"/>
        <end position="442"/>
    </location>
</feature>
<dbReference type="AlphaFoldDB" id="A0A916YEJ8"/>
<comment type="caution">
    <text evidence="2">The sequence shown here is derived from an EMBL/GenBank/DDBJ whole genome shotgun (WGS) entry which is preliminary data.</text>
</comment>
<proteinExistence type="predicted"/>